<evidence type="ECO:0000256" key="1">
    <source>
        <dbReference type="SAM" id="SignalP"/>
    </source>
</evidence>
<name>A0A0G1FR55_9BACT</name>
<dbReference type="Proteomes" id="UP000034894">
    <property type="component" value="Unassembled WGS sequence"/>
</dbReference>
<feature type="chain" id="PRO_5002537267" evidence="1">
    <location>
        <begin position="21"/>
        <end position="191"/>
    </location>
</feature>
<protein>
    <submittedName>
        <fullName evidence="2">Uncharacterized protein</fullName>
    </submittedName>
</protein>
<accession>A0A0G1FR55</accession>
<gene>
    <name evidence="2" type="ORF">UV73_C0008G0036</name>
</gene>
<reference evidence="2 3" key="1">
    <citation type="journal article" date="2015" name="Nature">
        <title>rRNA introns, odd ribosomes, and small enigmatic genomes across a large radiation of phyla.</title>
        <authorList>
            <person name="Brown C.T."/>
            <person name="Hug L.A."/>
            <person name="Thomas B.C."/>
            <person name="Sharon I."/>
            <person name="Castelle C.J."/>
            <person name="Singh A."/>
            <person name="Wilkins M.J."/>
            <person name="Williams K.H."/>
            <person name="Banfield J.F."/>
        </authorList>
    </citation>
    <scope>NUCLEOTIDE SEQUENCE [LARGE SCALE GENOMIC DNA]</scope>
</reference>
<evidence type="ECO:0000313" key="3">
    <source>
        <dbReference type="Proteomes" id="UP000034894"/>
    </source>
</evidence>
<feature type="signal peptide" evidence="1">
    <location>
        <begin position="1"/>
        <end position="20"/>
    </location>
</feature>
<sequence>MTAGVVGGAAFALFSSSATVTNLSIAAGNASLKVGDSEVTTDTTWDAGLNLTGMYPGYGVSPSVYSDFYVENDSTAEIALNVTATMLANPAGWSNDLKHAVQLGVENVDNSGWSGWYSLPEWRNGSIAFPGGPIPYGTTWNYRVYVRIPYTYGADDAGYTPGPAVGTDVGNEIAGDSLSGAVFTLTGTQAL</sequence>
<comment type="caution">
    <text evidence="2">The sequence shown here is derived from an EMBL/GenBank/DDBJ whole genome shotgun (WGS) entry which is preliminary data.</text>
</comment>
<dbReference type="STRING" id="1618443.UV73_C0008G0036"/>
<organism evidence="2 3">
    <name type="scientific">Candidatus Gottesmanbacteria bacterium GW2011_GWA2_43_14</name>
    <dbReference type="NCBI Taxonomy" id="1618443"/>
    <lineage>
        <taxon>Bacteria</taxon>
        <taxon>Candidatus Gottesmaniibacteriota</taxon>
    </lineage>
</organism>
<keyword evidence="1" id="KW-0732">Signal</keyword>
<dbReference type="AlphaFoldDB" id="A0A0G1FR55"/>
<dbReference type="EMBL" id="LCFP01000008">
    <property type="protein sequence ID" value="KKS97516.1"/>
    <property type="molecule type" value="Genomic_DNA"/>
</dbReference>
<proteinExistence type="predicted"/>
<evidence type="ECO:0000313" key="2">
    <source>
        <dbReference type="EMBL" id="KKS97516.1"/>
    </source>
</evidence>